<dbReference type="Proteomes" id="UP001244443">
    <property type="component" value="Chromosome"/>
</dbReference>
<dbReference type="EMBL" id="CP129970">
    <property type="protein sequence ID" value="WKK86703.2"/>
    <property type="molecule type" value="Genomic_DNA"/>
</dbReference>
<sequence>MKKKLFTLMSIGLFSLTIGFEVYSQGQSIIAGNDKSLAEYSGGGFCCADNDNNDCTQSPDC</sequence>
<proteinExistence type="predicted"/>
<keyword evidence="2" id="KW-1185">Reference proteome</keyword>
<gene>
    <name evidence="1" type="ORF">QYS48_07325</name>
</gene>
<reference evidence="1" key="1">
    <citation type="submission" date="2023-08" db="EMBL/GenBank/DDBJ databases">
        <title>Comparative genomics and taxonomic characterization of three novel marine species of genus Marivirga.</title>
        <authorList>
            <person name="Muhammad N."/>
            <person name="Kim S.-G."/>
        </authorList>
    </citation>
    <scope>NUCLEOTIDE SEQUENCE [LARGE SCALE GENOMIC DNA]</scope>
    <source>
        <strain evidence="1">ABR2-2</strain>
    </source>
</reference>
<name>A0AA49GEN4_9BACT</name>
<accession>A0AA49GEN4</accession>
<dbReference type="RefSeq" id="WP_308357928.1">
    <property type="nucleotide sequence ID" value="NZ_CP129970.2"/>
</dbReference>
<dbReference type="AlphaFoldDB" id="A0AA49GEN4"/>
<evidence type="ECO:0000313" key="2">
    <source>
        <dbReference type="Proteomes" id="UP001244443"/>
    </source>
</evidence>
<protein>
    <submittedName>
        <fullName evidence="1">Uncharacterized protein</fullName>
    </submittedName>
</protein>
<organism evidence="1 2">
    <name type="scientific">Marivirga arenosa</name>
    <dbReference type="NCBI Taxonomy" id="3059076"/>
    <lineage>
        <taxon>Bacteria</taxon>
        <taxon>Pseudomonadati</taxon>
        <taxon>Bacteroidota</taxon>
        <taxon>Cytophagia</taxon>
        <taxon>Cytophagales</taxon>
        <taxon>Marivirgaceae</taxon>
        <taxon>Marivirga</taxon>
    </lineage>
</organism>
<evidence type="ECO:0000313" key="1">
    <source>
        <dbReference type="EMBL" id="WKK86703.2"/>
    </source>
</evidence>